<keyword evidence="2" id="KW-0812">Transmembrane</keyword>
<feature type="domain" description="PepSY" evidence="3">
    <location>
        <begin position="101"/>
        <end position="156"/>
    </location>
</feature>
<reference evidence="4 5" key="1">
    <citation type="submission" date="2018-10" db="EMBL/GenBank/DDBJ databases">
        <title>Sequencing the genomes of 1000 actinobacteria strains.</title>
        <authorList>
            <person name="Klenk H.-P."/>
        </authorList>
    </citation>
    <scope>NUCLEOTIDE SEQUENCE [LARGE SCALE GENOMIC DNA]</scope>
    <source>
        <strain evidence="4 5">DSM 44267</strain>
    </source>
</reference>
<evidence type="ECO:0000313" key="4">
    <source>
        <dbReference type="EMBL" id="RKT79642.1"/>
    </source>
</evidence>
<dbReference type="PANTHER" id="PTHR34219">
    <property type="entry name" value="IRON-REGULATED INNER MEMBRANE PROTEIN-RELATED"/>
    <property type="match status" value="1"/>
</dbReference>
<dbReference type="OrthoDB" id="9791166at2"/>
<feature type="transmembrane region" description="Helical" evidence="2">
    <location>
        <begin position="184"/>
        <end position="204"/>
    </location>
</feature>
<dbReference type="Pfam" id="PF03929">
    <property type="entry name" value="PepSY_TM"/>
    <property type="match status" value="1"/>
</dbReference>
<keyword evidence="5" id="KW-1185">Reference proteome</keyword>
<name>A0A495Y0D0_9MICO</name>
<organism evidence="4 5">
    <name type="scientific">Terracoccus luteus</name>
    <dbReference type="NCBI Taxonomy" id="53356"/>
    <lineage>
        <taxon>Bacteria</taxon>
        <taxon>Bacillati</taxon>
        <taxon>Actinomycetota</taxon>
        <taxon>Actinomycetes</taxon>
        <taxon>Micrococcales</taxon>
        <taxon>Intrasporangiaceae</taxon>
        <taxon>Terracoccus</taxon>
    </lineage>
</organism>
<gene>
    <name evidence="4" type="ORF">DFJ68_3116</name>
</gene>
<evidence type="ECO:0000256" key="2">
    <source>
        <dbReference type="SAM" id="Phobius"/>
    </source>
</evidence>
<dbReference type="InterPro" id="IPR005625">
    <property type="entry name" value="PepSY-ass_TM"/>
</dbReference>
<evidence type="ECO:0000259" key="3">
    <source>
        <dbReference type="Pfam" id="PF03413"/>
    </source>
</evidence>
<dbReference type="PANTHER" id="PTHR34219:SF1">
    <property type="entry name" value="PEPSY DOMAIN-CONTAINING PROTEIN"/>
    <property type="match status" value="1"/>
</dbReference>
<keyword evidence="2" id="KW-0472">Membrane</keyword>
<keyword evidence="2" id="KW-1133">Transmembrane helix</keyword>
<feature type="transmembrane region" description="Helical" evidence="2">
    <location>
        <begin position="448"/>
        <end position="477"/>
    </location>
</feature>
<proteinExistence type="predicted"/>
<comment type="caution">
    <text evidence="4">The sequence shown here is derived from an EMBL/GenBank/DDBJ whole genome shotgun (WGS) entry which is preliminary data.</text>
</comment>
<feature type="transmembrane region" description="Helical" evidence="2">
    <location>
        <begin position="406"/>
        <end position="428"/>
    </location>
</feature>
<protein>
    <submittedName>
        <fullName evidence="4">Putative iron-regulated membrane protein</fullName>
    </submittedName>
</protein>
<feature type="region of interest" description="Disordered" evidence="1">
    <location>
        <begin position="1"/>
        <end position="39"/>
    </location>
</feature>
<dbReference type="Proteomes" id="UP000278440">
    <property type="component" value="Unassembled WGS sequence"/>
</dbReference>
<feature type="transmembrane region" description="Helical" evidence="2">
    <location>
        <begin position="54"/>
        <end position="76"/>
    </location>
</feature>
<dbReference type="EMBL" id="RBXT01000001">
    <property type="protein sequence ID" value="RKT79642.1"/>
    <property type="molecule type" value="Genomic_DNA"/>
</dbReference>
<dbReference type="AlphaFoldDB" id="A0A495Y0D0"/>
<evidence type="ECO:0000256" key="1">
    <source>
        <dbReference type="SAM" id="MobiDB-lite"/>
    </source>
</evidence>
<dbReference type="RefSeq" id="WP_121034509.1">
    <property type="nucleotide sequence ID" value="NZ_RBXT01000001.1"/>
</dbReference>
<accession>A0A495Y0D0</accession>
<sequence length="498" mass="53508">MSVVDDPSLPTTTAPDRAHRPSTRPSTVPRGTRPGRRADTRPSGLFRAFWRWHFYAAVVVVPVVLTLAVTGLVYLFRFQIEPMVHGDLMRVEHAPGQLLQPYETQLEQVEAANPGATVVSMTEPKTADESTRFTIETAEGATRDVFVDPYTVQVLGSLDPDSTISGTAVRIHADFMAGVVGDTVMELGVCWAIVMAITGYVMYFKGLKARRRQRAAGAPSANLRTTHARVGAVLGGGILLLVVSGLPWTGIWGAQTQKLATSAGTSFWSEDHGALSNPTSTLDESLPHSHHVVPWAQEKTPVPGSTLPADLTDGANDATVDTAVEVADREGLAHPLTIALPAEETGVYSAIGYAFDDPGQERTVHVDRFGGQVVSSYGYDQYPTLAKVVAQGISVHEGRRFGAVNMWLTTAFCIGVIVSCVTGPLMWWRRRHRGTGDVGAPRGRMPLATSPLLAVAVVALAVFLPVFGASLVVVLLLDRFVVSPNARLRRFVGSTART</sequence>
<evidence type="ECO:0000313" key="5">
    <source>
        <dbReference type="Proteomes" id="UP000278440"/>
    </source>
</evidence>
<dbReference type="InterPro" id="IPR025711">
    <property type="entry name" value="PepSY"/>
</dbReference>
<dbReference type="Pfam" id="PF03413">
    <property type="entry name" value="PepSY"/>
    <property type="match status" value="1"/>
</dbReference>